<reference evidence="4" key="1">
    <citation type="submission" date="2013-11" db="EMBL/GenBank/DDBJ databases">
        <title>Genome sequence of the fusiform rust pathogen reveals effectors for host alternation and coevolution with pine.</title>
        <authorList>
            <consortium name="DOE Joint Genome Institute"/>
            <person name="Smith K."/>
            <person name="Pendleton A."/>
            <person name="Kubisiak T."/>
            <person name="Anderson C."/>
            <person name="Salamov A."/>
            <person name="Aerts A."/>
            <person name="Riley R."/>
            <person name="Clum A."/>
            <person name="Lindquist E."/>
            <person name="Ence D."/>
            <person name="Campbell M."/>
            <person name="Kronenberg Z."/>
            <person name="Feau N."/>
            <person name="Dhillon B."/>
            <person name="Hamelin R."/>
            <person name="Burleigh J."/>
            <person name="Smith J."/>
            <person name="Yandell M."/>
            <person name="Nelson C."/>
            <person name="Grigoriev I."/>
            <person name="Davis J."/>
        </authorList>
    </citation>
    <scope>NUCLEOTIDE SEQUENCE</scope>
    <source>
        <strain evidence="4">G11</strain>
    </source>
</reference>
<keyword evidence="5" id="KW-1185">Reference proteome</keyword>
<feature type="domain" description="URB1 N-terminal" evidence="1">
    <location>
        <begin position="54"/>
        <end position="410"/>
    </location>
</feature>
<dbReference type="Pfam" id="PF11707">
    <property type="entry name" value="Npa1"/>
    <property type="match status" value="1"/>
</dbReference>
<dbReference type="GO" id="GO:0000466">
    <property type="term" value="P:maturation of 5.8S rRNA from tricistronic rRNA transcript (SSU-rRNA, 5.8S rRNA, LSU-rRNA)"/>
    <property type="evidence" value="ECO:0007669"/>
    <property type="project" value="TreeGrafter"/>
</dbReference>
<dbReference type="InterPro" id="IPR032436">
    <property type="entry name" value="URB1_C"/>
</dbReference>
<name>A0A9P6NBI1_9BASI</name>
<dbReference type="Pfam" id="PF16201">
    <property type="entry name" value="NopRA1"/>
    <property type="match status" value="1"/>
</dbReference>
<dbReference type="OrthoDB" id="2506226at2759"/>
<gene>
    <name evidence="4" type="ORF">CROQUDRAFT_110611</name>
</gene>
<evidence type="ECO:0000259" key="2">
    <source>
        <dbReference type="Pfam" id="PF16201"/>
    </source>
</evidence>
<protein>
    <submittedName>
        <fullName evidence="4">Uncharacterized protein</fullName>
    </submittedName>
</protein>
<organism evidence="4 5">
    <name type="scientific">Cronartium quercuum f. sp. fusiforme G11</name>
    <dbReference type="NCBI Taxonomy" id="708437"/>
    <lineage>
        <taxon>Eukaryota</taxon>
        <taxon>Fungi</taxon>
        <taxon>Dikarya</taxon>
        <taxon>Basidiomycota</taxon>
        <taxon>Pucciniomycotina</taxon>
        <taxon>Pucciniomycetes</taxon>
        <taxon>Pucciniales</taxon>
        <taxon>Coleosporiaceae</taxon>
        <taxon>Cronartium</taxon>
    </lineage>
</organism>
<evidence type="ECO:0000259" key="3">
    <source>
        <dbReference type="Pfam" id="PF26140"/>
    </source>
</evidence>
<feature type="domain" description="URB1 C-terminal" evidence="2">
    <location>
        <begin position="1650"/>
        <end position="1847"/>
    </location>
</feature>
<accession>A0A9P6NBI1</accession>
<dbReference type="GO" id="GO:0000463">
    <property type="term" value="P:maturation of LSU-rRNA from tricistronic rRNA transcript (SSU-rRNA, 5.8S rRNA, LSU-rRNA)"/>
    <property type="evidence" value="ECO:0007669"/>
    <property type="project" value="TreeGrafter"/>
</dbReference>
<evidence type="ECO:0000313" key="5">
    <source>
        <dbReference type="Proteomes" id="UP000886653"/>
    </source>
</evidence>
<dbReference type="Pfam" id="PF26140">
    <property type="entry name" value="HEAT_URB1"/>
    <property type="match status" value="1"/>
</dbReference>
<dbReference type="PANTHER" id="PTHR13500">
    <property type="entry name" value="NUCLEOLAR PRERIBOSOMAL-ASSOCIATED PROTEIN 1"/>
    <property type="match status" value="1"/>
</dbReference>
<dbReference type="PANTHER" id="PTHR13500:SF0">
    <property type="entry name" value="NUCLEOLAR PRE-RIBOSOMAL-ASSOCIATED PROTEIN 1"/>
    <property type="match status" value="1"/>
</dbReference>
<sequence>MAPFADADEIVKALSDQDPALLGSGLAQLRHACTARPAPKAIFDFLRQDPTASAVSGALSVAREVNSIHLLSNCLYTLAHLISLPTSNHLGSQHVYDAARIIHDIMRHHSKSLHRCFAPGRTEATLACLSLLYACVSWNDGACAHVVITDLRWDQKTISRLLDTRQTVTLKSTAKVKRGPKQATSKTSKLKGRLHEVDVRTLVLKLVMKIMTIAELRPALKLEFWRTKGLSTGLFKGLRSDGYRCIAFVLSNLWDGVVRKDGWTNDQHKSSDASGFDKAYDSRWDILDQTATTTLIELLDDEGTDSASDRSNQVASPSESIAELVERFLTHLTDYISDFTPSNVFQSHVNSRLPQYRILLNLIKSLSPTQSIRHQRLTLHILRRSPSLCSTLWRHAAPAAESSCTVNWISSVGFASKIASIPVTVPTSTKHRALLTTDNRNTITNICSNLLAQCFPTPLGKTWFTKNLHQSNSLIVYCCLSMLVIGMKKAASIANQIQKAIQQYEESSCEPILSAPSASSGPWSNLLTTFTEMLQSILPDLQILIALLQKAPKPVSEPQTAASKEVQPDFKVATSTSISNEVKVEEFSSDLISVHVLAFLQLCHDLIPNSIYNIRFDYRKLIPVYLKVDSSDSPDKSPMATTSILDPLIYLCQSRILHLVGYSASMNHMMPSSTLLTCLLSLSSSTRKSTSPSYQSGYVPASVRYAARQTLKAVLECNVPHLRDVHETQEIRIWIDLLTELRLHEECALLISFLDDCIRACLRSPLKYVESAQELAPENTKKAAFTSSLSILYAALVTKTKTVINAFTPGEHRNSKIELISQLIKFHNLHIFATLSSSHKFRPMATIENTCEILRKLFATLPSSHEGPLSGCEYLGPMVNSILRGLYQPNDLDRRLQNHKLEWPVYVTVGMFSRQLVTLNFLHRKFLWPKIEKELGKCKKKGVLMVEFGLESFHLDPTHSEMWSQQFKEQNLCFMIRVLECEHQRSYTHGVEEDSEVTLDFDKLKSMMELIADYVDDDSEQVKSFLKDVHVSYVLKRAIKAADSTSLFSDVLCRLLPKLDTLDPTHCELAQSYADLMVQYISTAGSVTIHVSRTSASVACILFPFLDLPSQIHLLDIVLKSTKLKPAALAEEPDLFSLHKMTKIAGECLKQSSSSINLSLASITTLINLACSEAGESASQLLSILVRQIPLFNPTRSLELDQNANSRLAAEQHDKLLQVWHKLVSKTLGSKAGGSRISAERLQLIGDLSRRDPQTYASSVKWMATTTTEQFVGSLEGVYNLLLACVEIFATENVEQTWPKPYAVRINSEQIAPWVSSITSVLFNDKITLDSSNLSQQRAQRIAGCKVLEAICQSSLEVKLDDFFATFATASDLLPAYAETLDTLRNTRSIHTEAYVGRCLRWLVRRFAEDEILSKETSELSESLNTYLRSSDLSLPVHLVNPVLSAAIDRWLASDFVIRLVDTLVQHTTFSETDTLKHARTVVENRQFKGLMIFNEGETEGVEQASTVMSFITTMVLSFPKVAVKINLSASLIGYYGGTISAKDRSILRVFRIEDMFTQDSQFDQLLLNWKLPGQTVTSKLVFMELINHLDSQKMYSTCLQCLKADVLTAFKESESYYDPDFVLPYFHYIMHQSAISMSCWNSIARANILGLAMCALSSSSRNWRLLGDRCLTKAYSLLKVITHTDAAELLLPLERFRCLHFPKDSSEKSCAVPRLTTLFLVQCLHIFSARPESSIYPRLSRFLMQRPVIDVTDVPMLYTMLYSDGDCPAEDQRWLLELLRDGLNTTRDWKIMDRRQTFEILTTVVLSMGARHSDPNLKILLLELFERATAHNQPCTKLVTQSGLMSVLKHLGHTSTVELQQLIKILQNVTSRLGLLHENVAIECVDRILELIRDLCQSRFFEGQ</sequence>
<dbReference type="InterPro" id="IPR021714">
    <property type="entry name" value="URB1_N"/>
</dbReference>
<dbReference type="InterPro" id="IPR059018">
    <property type="entry name" value="HEAT_URB1"/>
</dbReference>
<dbReference type="EMBL" id="MU167395">
    <property type="protein sequence ID" value="KAG0141242.1"/>
    <property type="molecule type" value="Genomic_DNA"/>
</dbReference>
<dbReference type="InterPro" id="IPR039844">
    <property type="entry name" value="URB1"/>
</dbReference>
<feature type="domain" description="URB1 central HEAT repeat" evidence="3">
    <location>
        <begin position="731"/>
        <end position="797"/>
    </location>
</feature>
<comment type="caution">
    <text evidence="4">The sequence shown here is derived from an EMBL/GenBank/DDBJ whole genome shotgun (WGS) entry which is preliminary data.</text>
</comment>
<dbReference type="Proteomes" id="UP000886653">
    <property type="component" value="Unassembled WGS sequence"/>
</dbReference>
<dbReference type="GO" id="GO:0005730">
    <property type="term" value="C:nucleolus"/>
    <property type="evidence" value="ECO:0007669"/>
    <property type="project" value="TreeGrafter"/>
</dbReference>
<proteinExistence type="predicted"/>
<evidence type="ECO:0000259" key="1">
    <source>
        <dbReference type="Pfam" id="PF11707"/>
    </source>
</evidence>
<evidence type="ECO:0000313" key="4">
    <source>
        <dbReference type="EMBL" id="KAG0141242.1"/>
    </source>
</evidence>